<proteinExistence type="predicted"/>
<keyword evidence="1" id="KW-0812">Transmembrane</keyword>
<dbReference type="EMBL" id="UINC01077139">
    <property type="protein sequence ID" value="SVC16981.1"/>
    <property type="molecule type" value="Genomic_DNA"/>
</dbReference>
<name>A0A382K2T0_9ZZZZ</name>
<keyword evidence="1" id="KW-0472">Membrane</keyword>
<organism evidence="2">
    <name type="scientific">marine metagenome</name>
    <dbReference type="NCBI Taxonomy" id="408172"/>
    <lineage>
        <taxon>unclassified sequences</taxon>
        <taxon>metagenomes</taxon>
        <taxon>ecological metagenomes</taxon>
    </lineage>
</organism>
<accession>A0A382K2T0</accession>
<sequence>MFKRNLLEILRWGLRLHGISHFIEVVSAIGEGAYITASIAFFFIFIEILASFYLPKEHIHFKPIKSAVHKECDDV</sequence>
<evidence type="ECO:0000256" key="1">
    <source>
        <dbReference type="SAM" id="Phobius"/>
    </source>
</evidence>
<keyword evidence="1" id="KW-1133">Transmembrane helix</keyword>
<protein>
    <submittedName>
        <fullName evidence="2">Uncharacterized protein</fullName>
    </submittedName>
</protein>
<evidence type="ECO:0000313" key="2">
    <source>
        <dbReference type="EMBL" id="SVC16981.1"/>
    </source>
</evidence>
<reference evidence="2" key="1">
    <citation type="submission" date="2018-05" db="EMBL/GenBank/DDBJ databases">
        <authorList>
            <person name="Lanie J.A."/>
            <person name="Ng W.-L."/>
            <person name="Kazmierczak K.M."/>
            <person name="Andrzejewski T.M."/>
            <person name="Davidsen T.M."/>
            <person name="Wayne K.J."/>
            <person name="Tettelin H."/>
            <person name="Glass J.I."/>
            <person name="Rusch D."/>
            <person name="Podicherti R."/>
            <person name="Tsui H.-C.T."/>
            <person name="Winkler M.E."/>
        </authorList>
    </citation>
    <scope>NUCLEOTIDE SEQUENCE</scope>
</reference>
<feature type="transmembrane region" description="Helical" evidence="1">
    <location>
        <begin position="35"/>
        <end position="55"/>
    </location>
</feature>
<gene>
    <name evidence="2" type="ORF">METZ01_LOCUS269835</name>
</gene>
<dbReference type="AlphaFoldDB" id="A0A382K2T0"/>